<keyword evidence="5" id="KW-0963">Cytoplasm</keyword>
<sequence length="471" mass="52812">MENKIMPLEPEPERLSSEELTPRRIVTELDRYIVGQDDAKRAVAVSLRNRWRRLQLPPEIAFEITPKNIILIGPTGVGKTEIARRLARLVGAPFVKVEASKFTEVGYVGRDVESIVRDLTEIAMNMVREEELARVATLAQKRAEERLVELLLPRPPALPGPGASEEERKEYQEALAHHEASVQKIRGLLAAGELEDREVDVQVSSSDNPVLSAFSGAGLEGMGLDLGDMLSGLFPKKKKRVRLKVSEARRALIVEESERLMDQEKVTREALARTETTGIVFLDELDKIVAGGSTHGPDVSREGVQRDLLPLVEGTTVKTKYGMVRTDHVLFIAAGAFHHKKPSDLMPELQGRFPIRVKLNSLTKEDFTRILTEPKNALVKQYQSLLGTERLRLEFAPGAVERLAELAEYINTHTQDIGARRLHTVLEALLEEASFEAADLDREQKLTVTREYIDEKLESLAKDEDLSRYIL</sequence>
<dbReference type="Pfam" id="PF07724">
    <property type="entry name" value="AAA_2"/>
    <property type="match status" value="1"/>
</dbReference>
<keyword evidence="2 5" id="KW-0547">Nucleotide-binding</keyword>
<dbReference type="NCBIfam" id="NF003544">
    <property type="entry name" value="PRK05201.1"/>
    <property type="match status" value="1"/>
</dbReference>
<comment type="similarity">
    <text evidence="1 5">Belongs to the ClpX chaperone family. HslU subfamily.</text>
</comment>
<evidence type="ECO:0000259" key="6">
    <source>
        <dbReference type="SMART" id="SM00382"/>
    </source>
</evidence>
<feature type="domain" description="AAA+ ATPase" evidence="6">
    <location>
        <begin position="65"/>
        <end position="359"/>
    </location>
</feature>
<evidence type="ECO:0000256" key="2">
    <source>
        <dbReference type="ARBA" id="ARBA00022741"/>
    </source>
</evidence>
<dbReference type="Pfam" id="PF00004">
    <property type="entry name" value="AAA"/>
    <property type="match status" value="1"/>
</dbReference>
<dbReference type="GO" id="GO:0008233">
    <property type="term" value="F:peptidase activity"/>
    <property type="evidence" value="ECO:0007669"/>
    <property type="project" value="InterPro"/>
</dbReference>
<evidence type="ECO:0000256" key="3">
    <source>
        <dbReference type="ARBA" id="ARBA00022840"/>
    </source>
</evidence>
<dbReference type="InterPro" id="IPR004491">
    <property type="entry name" value="HslU"/>
</dbReference>
<comment type="function">
    <text evidence="5">ATPase subunit of a proteasome-like degradation complex; this subunit has chaperone activity. The binding of ATP and its subsequent hydrolysis by HslU are essential for unfolding of protein substrates subsequently hydrolyzed by HslV. HslU recognizes the N-terminal part of its protein substrates and unfolds these before they are guided to HslV for hydrolysis.</text>
</comment>
<dbReference type="SMART" id="SM00382">
    <property type="entry name" value="AAA"/>
    <property type="match status" value="1"/>
</dbReference>
<keyword evidence="4 5" id="KW-0143">Chaperone</keyword>
<dbReference type="InterPro" id="IPR003959">
    <property type="entry name" value="ATPase_AAA_core"/>
</dbReference>
<evidence type="ECO:0000256" key="1">
    <source>
        <dbReference type="ARBA" id="ARBA00009771"/>
    </source>
</evidence>
<dbReference type="InterPro" id="IPR027417">
    <property type="entry name" value="P-loop_NTPase"/>
</dbReference>
<dbReference type="GO" id="GO:0009376">
    <property type="term" value="C:HslUV protease complex"/>
    <property type="evidence" value="ECO:0007669"/>
    <property type="project" value="UniProtKB-UniRule"/>
</dbReference>
<dbReference type="HAMAP" id="MF_00249">
    <property type="entry name" value="HslU"/>
    <property type="match status" value="1"/>
</dbReference>
<comment type="subunit">
    <text evidence="5">A double ring-shaped homohexamer of HslV is capped on each side by a ring-shaped HslU homohexamer. The assembly of the HslU/HslV complex is dependent on binding of ATP.</text>
</comment>
<name>A0A1F5F2K3_9BACT</name>
<dbReference type="InterPro" id="IPR050052">
    <property type="entry name" value="ATP-dep_Clp_protease_ClpX"/>
</dbReference>
<dbReference type="PANTHER" id="PTHR48102:SF3">
    <property type="entry name" value="ATP-DEPENDENT PROTEASE ATPASE SUBUNIT HSLU"/>
    <property type="match status" value="1"/>
</dbReference>
<evidence type="ECO:0000313" key="8">
    <source>
        <dbReference type="EMBL" id="OGD73869.1"/>
    </source>
</evidence>
<dbReference type="PANTHER" id="PTHR48102">
    <property type="entry name" value="ATP-DEPENDENT CLP PROTEASE ATP-BINDING SUBUNIT CLPX-LIKE, MITOCHONDRIAL-RELATED"/>
    <property type="match status" value="1"/>
</dbReference>
<feature type="domain" description="Clp ATPase C-terminal" evidence="7">
    <location>
        <begin position="362"/>
        <end position="459"/>
    </location>
</feature>
<dbReference type="Proteomes" id="UP000177187">
    <property type="component" value="Unassembled WGS sequence"/>
</dbReference>
<feature type="binding site" evidence="5">
    <location>
        <position position="34"/>
    </location>
    <ligand>
        <name>ATP</name>
        <dbReference type="ChEBI" id="CHEBI:30616"/>
    </ligand>
</feature>
<dbReference type="InterPro" id="IPR003593">
    <property type="entry name" value="AAA+_ATPase"/>
</dbReference>
<dbReference type="EMBL" id="MFAF01000112">
    <property type="protein sequence ID" value="OGD73869.1"/>
    <property type="molecule type" value="Genomic_DNA"/>
</dbReference>
<organism evidence="8 9">
    <name type="scientific">Candidatus Coatesbacteria bacterium RBG_13_66_14</name>
    <dbReference type="NCBI Taxonomy" id="1817816"/>
    <lineage>
        <taxon>Bacteria</taxon>
        <taxon>Candidatus Coatesiibacteriota</taxon>
    </lineage>
</organism>
<dbReference type="Gene3D" id="1.10.8.60">
    <property type="match status" value="1"/>
</dbReference>
<reference evidence="8 9" key="1">
    <citation type="journal article" date="2016" name="Nat. Commun.">
        <title>Thousands of microbial genomes shed light on interconnected biogeochemical processes in an aquifer system.</title>
        <authorList>
            <person name="Anantharaman K."/>
            <person name="Brown C.T."/>
            <person name="Hug L.A."/>
            <person name="Sharon I."/>
            <person name="Castelle C.J."/>
            <person name="Probst A.J."/>
            <person name="Thomas B.C."/>
            <person name="Singh A."/>
            <person name="Wilkins M.J."/>
            <person name="Karaoz U."/>
            <person name="Brodie E.L."/>
            <person name="Williams K.H."/>
            <person name="Hubbard S.S."/>
            <person name="Banfield J.F."/>
        </authorList>
    </citation>
    <scope>NUCLEOTIDE SEQUENCE [LARGE SCALE GENOMIC DNA]</scope>
</reference>
<feature type="binding site" evidence="5">
    <location>
        <position position="283"/>
    </location>
    <ligand>
        <name>ATP</name>
        <dbReference type="ChEBI" id="CHEBI:30616"/>
    </ligand>
</feature>
<dbReference type="AlphaFoldDB" id="A0A1F5F2K3"/>
<dbReference type="CDD" id="cd19498">
    <property type="entry name" value="RecA-like_HslU"/>
    <property type="match status" value="1"/>
</dbReference>
<dbReference type="InterPro" id="IPR019489">
    <property type="entry name" value="Clp_ATPase_C"/>
</dbReference>
<dbReference type="SMART" id="SM01086">
    <property type="entry name" value="ClpB_D2-small"/>
    <property type="match status" value="1"/>
</dbReference>
<evidence type="ECO:0000259" key="7">
    <source>
        <dbReference type="SMART" id="SM01086"/>
    </source>
</evidence>
<feature type="binding site" evidence="5">
    <location>
        <position position="420"/>
    </location>
    <ligand>
        <name>ATP</name>
        <dbReference type="ChEBI" id="CHEBI:30616"/>
    </ligand>
</feature>
<dbReference type="NCBIfam" id="TIGR00390">
    <property type="entry name" value="hslU"/>
    <property type="match status" value="1"/>
</dbReference>
<dbReference type="FunFam" id="3.40.50.300:FF:000220">
    <property type="entry name" value="ATP-dependent protease ATPase subunit HslU"/>
    <property type="match status" value="1"/>
</dbReference>
<feature type="binding site" evidence="5">
    <location>
        <position position="348"/>
    </location>
    <ligand>
        <name>ATP</name>
        <dbReference type="ChEBI" id="CHEBI:30616"/>
    </ligand>
</feature>
<dbReference type="GO" id="GO:0005524">
    <property type="term" value="F:ATP binding"/>
    <property type="evidence" value="ECO:0007669"/>
    <property type="project" value="UniProtKB-UniRule"/>
</dbReference>
<gene>
    <name evidence="5" type="primary">hslU</name>
    <name evidence="8" type="ORF">A2Y64_00665</name>
</gene>
<evidence type="ECO:0000256" key="5">
    <source>
        <dbReference type="HAMAP-Rule" id="MF_00249"/>
    </source>
</evidence>
<dbReference type="SUPFAM" id="SSF52540">
    <property type="entry name" value="P-loop containing nucleoside triphosphate hydrolases"/>
    <property type="match status" value="1"/>
</dbReference>
<dbReference type="PROSITE" id="PS50276">
    <property type="entry name" value="PANCREATIC_HORMONE_2"/>
    <property type="match status" value="1"/>
</dbReference>
<dbReference type="GO" id="GO:0043335">
    <property type="term" value="P:protein unfolding"/>
    <property type="evidence" value="ECO:0007669"/>
    <property type="project" value="UniProtKB-UniRule"/>
</dbReference>
<dbReference type="GO" id="GO:0036402">
    <property type="term" value="F:proteasome-activating activity"/>
    <property type="evidence" value="ECO:0007669"/>
    <property type="project" value="UniProtKB-UniRule"/>
</dbReference>
<feature type="binding site" evidence="5">
    <location>
        <begin position="76"/>
        <end position="81"/>
    </location>
    <ligand>
        <name>ATP</name>
        <dbReference type="ChEBI" id="CHEBI:30616"/>
    </ligand>
</feature>
<evidence type="ECO:0000313" key="9">
    <source>
        <dbReference type="Proteomes" id="UP000177187"/>
    </source>
</evidence>
<dbReference type="STRING" id="1817816.A2Y64_00665"/>
<dbReference type="Gene3D" id="1.10.8.10">
    <property type="entry name" value="DNA helicase RuvA subunit, C-terminal domain"/>
    <property type="match status" value="1"/>
</dbReference>
<comment type="caution">
    <text evidence="8">The sequence shown here is derived from an EMBL/GenBank/DDBJ whole genome shotgun (WGS) entry which is preliminary data.</text>
</comment>
<evidence type="ECO:0000256" key="4">
    <source>
        <dbReference type="ARBA" id="ARBA00023186"/>
    </source>
</evidence>
<dbReference type="Gene3D" id="3.40.50.300">
    <property type="entry name" value="P-loop containing nucleotide triphosphate hydrolases"/>
    <property type="match status" value="2"/>
</dbReference>
<keyword evidence="3 5" id="KW-0067">ATP-binding</keyword>
<comment type="subcellular location">
    <subcellularLocation>
        <location evidence="5">Cytoplasm</location>
    </subcellularLocation>
</comment>
<dbReference type="GO" id="GO:0016887">
    <property type="term" value="F:ATP hydrolysis activity"/>
    <property type="evidence" value="ECO:0007669"/>
    <property type="project" value="InterPro"/>
</dbReference>
<proteinExistence type="inferred from homology"/>
<accession>A0A1F5F2K3</accession>
<protein>
    <recommendedName>
        <fullName evidence="5">ATP-dependent protease ATPase subunit HslU</fullName>
    </recommendedName>
    <alternativeName>
        <fullName evidence="5">Unfoldase HslU</fullName>
    </alternativeName>
</protein>